<evidence type="ECO:0000256" key="6">
    <source>
        <dbReference type="ARBA" id="ARBA00023180"/>
    </source>
</evidence>
<dbReference type="Pfam" id="PF03142">
    <property type="entry name" value="Chitin_synth_2"/>
    <property type="match status" value="1"/>
</dbReference>
<accession>A0A1X0RYP1</accession>
<comment type="subcellular location">
    <subcellularLocation>
        <location evidence="1">Cell membrane</location>
        <topology evidence="1">Multi-pass membrane protein</topology>
    </subcellularLocation>
</comment>
<evidence type="ECO:0000256" key="8">
    <source>
        <dbReference type="SAM" id="Phobius"/>
    </source>
</evidence>
<keyword evidence="3" id="KW-0808">Transferase</keyword>
<dbReference type="GO" id="GO:0031505">
    <property type="term" value="P:fungal-type cell wall organization"/>
    <property type="evidence" value="ECO:0007669"/>
    <property type="project" value="TreeGrafter"/>
</dbReference>
<dbReference type="PANTHER" id="PTHR22914:SF13">
    <property type="entry name" value="CHITIN SYNTHASE"/>
    <property type="match status" value="1"/>
</dbReference>
<dbReference type="VEuPathDB" id="FungiDB:BCV72DRAFT_311574"/>
<dbReference type="GO" id="GO:0030428">
    <property type="term" value="C:cell septum"/>
    <property type="evidence" value="ECO:0007669"/>
    <property type="project" value="TreeGrafter"/>
</dbReference>
<keyword evidence="5 8" id="KW-0472">Membrane</keyword>
<feature type="compositionally biased region" description="Polar residues" evidence="7">
    <location>
        <begin position="111"/>
        <end position="126"/>
    </location>
</feature>
<keyword evidence="8" id="KW-1133">Transmembrane helix</keyword>
<name>A0A1X0RYP1_RHIZD</name>
<dbReference type="EMBL" id="KV921363">
    <property type="protein sequence ID" value="ORE17162.1"/>
    <property type="molecule type" value="Genomic_DNA"/>
</dbReference>
<dbReference type="GO" id="GO:0006031">
    <property type="term" value="P:chitin biosynthetic process"/>
    <property type="evidence" value="ECO:0007669"/>
    <property type="project" value="TreeGrafter"/>
</dbReference>
<dbReference type="AlphaFoldDB" id="A0A1X0RYP1"/>
<keyword evidence="4 8" id="KW-0812">Transmembrane</keyword>
<gene>
    <name evidence="9" type="ORF">BCV71DRAFT_265016</name>
</gene>
<evidence type="ECO:0000256" key="3">
    <source>
        <dbReference type="ARBA" id="ARBA00022679"/>
    </source>
</evidence>
<proteinExistence type="predicted"/>
<organism evidence="9 10">
    <name type="scientific">Rhizopus microsporus</name>
    <dbReference type="NCBI Taxonomy" id="58291"/>
    <lineage>
        <taxon>Eukaryota</taxon>
        <taxon>Fungi</taxon>
        <taxon>Fungi incertae sedis</taxon>
        <taxon>Mucoromycota</taxon>
        <taxon>Mucoromycotina</taxon>
        <taxon>Mucoromycetes</taxon>
        <taxon>Mucorales</taxon>
        <taxon>Mucorineae</taxon>
        <taxon>Rhizopodaceae</taxon>
        <taxon>Rhizopus</taxon>
    </lineage>
</organism>
<dbReference type="GO" id="GO:0005886">
    <property type="term" value="C:plasma membrane"/>
    <property type="evidence" value="ECO:0007669"/>
    <property type="project" value="UniProtKB-SubCell"/>
</dbReference>
<dbReference type="Proteomes" id="UP000242381">
    <property type="component" value="Unassembled WGS sequence"/>
</dbReference>
<evidence type="ECO:0000256" key="4">
    <source>
        <dbReference type="ARBA" id="ARBA00022692"/>
    </source>
</evidence>
<evidence type="ECO:0000256" key="5">
    <source>
        <dbReference type="ARBA" id="ARBA00023136"/>
    </source>
</evidence>
<reference evidence="9 10" key="1">
    <citation type="journal article" date="2016" name="Proc. Natl. Acad. Sci. U.S.A.">
        <title>Lipid metabolic changes in an early divergent fungus govern the establishment of a mutualistic symbiosis with endobacteria.</title>
        <authorList>
            <person name="Lastovetsky O.A."/>
            <person name="Gaspar M.L."/>
            <person name="Mondo S.J."/>
            <person name="LaButti K.M."/>
            <person name="Sandor L."/>
            <person name="Grigoriev I.V."/>
            <person name="Henry S.A."/>
            <person name="Pawlowska T.E."/>
        </authorList>
    </citation>
    <scope>NUCLEOTIDE SEQUENCE [LARGE SCALE GENOMIC DNA]</scope>
    <source>
        <strain evidence="9 10">ATCC 11559</strain>
    </source>
</reference>
<feature type="compositionally biased region" description="Basic and acidic residues" evidence="7">
    <location>
        <begin position="130"/>
        <end position="141"/>
    </location>
</feature>
<evidence type="ECO:0000256" key="2">
    <source>
        <dbReference type="ARBA" id="ARBA00022475"/>
    </source>
</evidence>
<keyword evidence="6" id="KW-0325">Glycoprotein</keyword>
<evidence type="ECO:0000256" key="1">
    <source>
        <dbReference type="ARBA" id="ARBA00004651"/>
    </source>
</evidence>
<evidence type="ECO:0000256" key="7">
    <source>
        <dbReference type="SAM" id="MobiDB-lite"/>
    </source>
</evidence>
<feature type="region of interest" description="Disordered" evidence="7">
    <location>
        <begin position="111"/>
        <end position="148"/>
    </location>
</feature>
<protein>
    <submittedName>
        <fullName evidence="9">Uncharacterized protein</fullName>
    </submittedName>
</protein>
<dbReference type="InterPro" id="IPR004835">
    <property type="entry name" value="Chitin_synth"/>
</dbReference>
<dbReference type="PANTHER" id="PTHR22914">
    <property type="entry name" value="CHITIN SYNTHASE"/>
    <property type="match status" value="1"/>
</dbReference>
<evidence type="ECO:0000313" key="10">
    <source>
        <dbReference type="Proteomes" id="UP000242381"/>
    </source>
</evidence>
<keyword evidence="2" id="KW-1003">Cell membrane</keyword>
<dbReference type="GO" id="GO:0004100">
    <property type="term" value="F:chitin synthase activity"/>
    <property type="evidence" value="ECO:0007669"/>
    <property type="project" value="InterPro"/>
</dbReference>
<sequence>MNRRWEYVAWFIVSILALPVFSFYIPIYAYWHFDDFSWGNTRIVVGEKGQKVIINDEGEFDPKSIPLITWREHEKMMTPDIDQVSQRSSYLLHTGSAYGLPEYTPNPTYYRQQSPSYQMNASQSIPGSLFERESRTSERSRRYPNSHV</sequence>
<evidence type="ECO:0000313" key="9">
    <source>
        <dbReference type="EMBL" id="ORE17162.1"/>
    </source>
</evidence>
<feature type="transmembrane region" description="Helical" evidence="8">
    <location>
        <begin position="7"/>
        <end position="31"/>
    </location>
</feature>